<proteinExistence type="predicted"/>
<dbReference type="AlphaFoldDB" id="W2V1Z0"/>
<dbReference type="STRING" id="1401685.P857_383"/>
<dbReference type="EMBL" id="AXCJ01000005">
    <property type="protein sequence ID" value="ETO91468.1"/>
    <property type="molecule type" value="Genomic_DNA"/>
</dbReference>
<evidence type="ECO:0000313" key="1">
    <source>
        <dbReference type="EMBL" id="ETO91468.1"/>
    </source>
</evidence>
<organism evidence="1 2">
    <name type="scientific">Candidatus Xenolissoclinum pacificiensis L6</name>
    <dbReference type="NCBI Taxonomy" id="1401685"/>
    <lineage>
        <taxon>Bacteria</taxon>
        <taxon>Pseudomonadati</taxon>
        <taxon>Pseudomonadota</taxon>
        <taxon>Alphaproteobacteria</taxon>
        <taxon>Rickettsiales</taxon>
        <taxon>Anaplasmataceae</taxon>
        <taxon>Candidatus Xenolissoclinum</taxon>
    </lineage>
</organism>
<dbReference type="Proteomes" id="UP000018951">
    <property type="component" value="Unassembled WGS sequence"/>
</dbReference>
<accession>W2V1Z0</accession>
<sequence>MHNNIQSELQETTLLMFNTIGYLIRESHEIDNLRSSSSINAFLNACHEKILHKIEQKIPSLSIGSKYKIEIFPIDTKTNFIHGLTDFCCMITLSLNGTIHHVIIGSPALQYIMHIKNDVIFTVDQNMQKKQIKHSSIIGDVLVATNVTETQLPKSFADIKINYRVTGTILMDTIHTIAGRYNALLYFSPIIPPYIEVFKLIAQNTKYLFTLNENFILLSTKTIHNPLINLLRNI</sequence>
<dbReference type="Gene3D" id="3.30.540.10">
    <property type="entry name" value="Fructose-1,6-Bisphosphatase, subunit A, domain 1"/>
    <property type="match status" value="1"/>
</dbReference>
<keyword evidence="2" id="KW-1185">Reference proteome</keyword>
<comment type="caution">
    <text evidence="1">The sequence shown here is derived from an EMBL/GenBank/DDBJ whole genome shotgun (WGS) entry which is preliminary data.</text>
</comment>
<evidence type="ECO:0000313" key="2">
    <source>
        <dbReference type="Proteomes" id="UP000018951"/>
    </source>
</evidence>
<name>W2V1Z0_9RICK</name>
<gene>
    <name evidence="1" type="ORF">P857_383</name>
</gene>
<reference evidence="1 2" key="1">
    <citation type="journal article" date="2013" name="PLoS ONE">
        <title>Bacterial endosymbiosis in a chordate host: long-term co-evolution and conservation of secondary metabolism.</title>
        <authorList>
            <person name="Kwan J.C."/>
            <person name="Schmidt E.W."/>
        </authorList>
    </citation>
    <scope>NUCLEOTIDE SEQUENCE [LARGE SCALE GENOMIC DNA]</scope>
    <source>
        <strain evidence="2">L6</strain>
    </source>
</reference>
<dbReference type="SUPFAM" id="SSF56655">
    <property type="entry name" value="Carbohydrate phosphatase"/>
    <property type="match status" value="1"/>
</dbReference>
<protein>
    <submittedName>
        <fullName evidence="1">Uncharacterized protein</fullName>
    </submittedName>
</protein>